<protein>
    <submittedName>
        <fullName evidence="3">Rad21_Rec8 domain-containing protein</fullName>
    </submittedName>
</protein>
<proteinExistence type="predicted"/>
<evidence type="ECO:0000259" key="2">
    <source>
        <dbReference type="Pfam" id="PF04824"/>
    </source>
</evidence>
<gene>
    <name evidence="3" type="ORF">SCF082_LOCUS27944</name>
</gene>
<sequence>MEVNFGIHQDVWQDAWIAATTAVRARKRQIDLNVQERVRRLLSDFGPQTGKALSLRVYGTMIKGVINNDRAKILHSDCERMVLLFAEQPYSEPVMKLPAAKRQRVDALTLDLTRVHAAEAFDWTATPLEMLTLEVERLPEPPDSSDWAVAVPALDEAAGSLLVTNFFPEQPMPAEPQTEMHEPPPAQVEVPGGQPGSALEMAEPDMDNALERLEPRRPKRRRRLPIPGHVLGVDETMELPEAHVEAWTGPTTEVRWERRRHAETLRPSQDADILFGVGALTSKMLTTYSEELSERLKMSADHLGSLRRLLDLAASLEAPTATALEAPPSESLPEVQPLLSDQIRRPVDLIWMVGVADAFLSGPEMLGAIFAEAPDADAYVAAAAQAAESAEAAAGRAAEAAAEAAEIVQAVTGAQEEQFDVQTAQVGLVIRRFVESNDASCASLDDLIPPSCTGKDTAARTFACLLSLATGGGLQVQQDLPYGSISIALAA</sequence>
<dbReference type="EMBL" id="CAXAMM010021879">
    <property type="protein sequence ID" value="CAK9050751.1"/>
    <property type="molecule type" value="Genomic_DNA"/>
</dbReference>
<dbReference type="InterPro" id="IPR006909">
    <property type="entry name" value="Rad21/Rec8_C_eu"/>
</dbReference>
<evidence type="ECO:0000256" key="1">
    <source>
        <dbReference type="SAM" id="MobiDB-lite"/>
    </source>
</evidence>
<keyword evidence="4" id="KW-1185">Reference proteome</keyword>
<evidence type="ECO:0000313" key="4">
    <source>
        <dbReference type="Proteomes" id="UP001642464"/>
    </source>
</evidence>
<comment type="caution">
    <text evidence="3">The sequence shown here is derived from an EMBL/GenBank/DDBJ whole genome shotgun (WGS) entry which is preliminary data.</text>
</comment>
<organism evidence="3 4">
    <name type="scientific">Durusdinium trenchii</name>
    <dbReference type="NCBI Taxonomy" id="1381693"/>
    <lineage>
        <taxon>Eukaryota</taxon>
        <taxon>Sar</taxon>
        <taxon>Alveolata</taxon>
        <taxon>Dinophyceae</taxon>
        <taxon>Suessiales</taxon>
        <taxon>Symbiodiniaceae</taxon>
        <taxon>Durusdinium</taxon>
    </lineage>
</organism>
<accession>A0ABP0MHW7</accession>
<dbReference type="Proteomes" id="UP001642464">
    <property type="component" value="Unassembled WGS sequence"/>
</dbReference>
<evidence type="ECO:0000313" key="3">
    <source>
        <dbReference type="EMBL" id="CAK9050751.1"/>
    </source>
</evidence>
<feature type="domain" description="Rad21/Rec8-like protein C-terminal eukaryotic" evidence="2">
    <location>
        <begin position="455"/>
        <end position="489"/>
    </location>
</feature>
<feature type="region of interest" description="Disordered" evidence="1">
    <location>
        <begin position="172"/>
        <end position="196"/>
    </location>
</feature>
<dbReference type="Pfam" id="PF04824">
    <property type="entry name" value="Rad21_Rec8"/>
    <property type="match status" value="1"/>
</dbReference>
<reference evidence="3 4" key="1">
    <citation type="submission" date="2024-02" db="EMBL/GenBank/DDBJ databases">
        <authorList>
            <person name="Chen Y."/>
            <person name="Shah S."/>
            <person name="Dougan E. K."/>
            <person name="Thang M."/>
            <person name="Chan C."/>
        </authorList>
    </citation>
    <scope>NUCLEOTIDE SEQUENCE [LARGE SCALE GENOMIC DNA]</scope>
</reference>
<name>A0ABP0MHW7_9DINO</name>